<keyword evidence="3" id="KW-0862">Zinc</keyword>
<feature type="compositionally biased region" description="Polar residues" evidence="5">
    <location>
        <begin position="930"/>
        <end position="964"/>
    </location>
</feature>
<keyword evidence="1" id="KW-0479">Metal-binding</keyword>
<feature type="compositionally biased region" description="Basic residues" evidence="5">
    <location>
        <begin position="1311"/>
        <end position="1328"/>
    </location>
</feature>
<feature type="compositionally biased region" description="Polar residues" evidence="5">
    <location>
        <begin position="813"/>
        <end position="828"/>
    </location>
</feature>
<feature type="domain" description="RanBP2-type" evidence="6">
    <location>
        <begin position="473"/>
        <end position="507"/>
    </location>
</feature>
<evidence type="ECO:0000256" key="5">
    <source>
        <dbReference type="SAM" id="MobiDB-lite"/>
    </source>
</evidence>
<feature type="region of interest" description="Disordered" evidence="5">
    <location>
        <begin position="680"/>
        <end position="707"/>
    </location>
</feature>
<feature type="compositionally biased region" description="Polar residues" evidence="5">
    <location>
        <begin position="784"/>
        <end position="802"/>
    </location>
</feature>
<feature type="compositionally biased region" description="Polar residues" evidence="5">
    <location>
        <begin position="42"/>
        <end position="74"/>
    </location>
</feature>
<feature type="compositionally biased region" description="Basic and acidic residues" evidence="5">
    <location>
        <begin position="871"/>
        <end position="891"/>
    </location>
</feature>
<evidence type="ECO:0000256" key="1">
    <source>
        <dbReference type="ARBA" id="ARBA00022723"/>
    </source>
</evidence>
<feature type="compositionally biased region" description="Low complexity" evidence="5">
    <location>
        <begin position="1086"/>
        <end position="1103"/>
    </location>
</feature>
<evidence type="ECO:0000256" key="4">
    <source>
        <dbReference type="PROSITE-ProRule" id="PRU00322"/>
    </source>
</evidence>
<feature type="compositionally biased region" description="Low complexity" evidence="5">
    <location>
        <begin position="1009"/>
        <end position="1019"/>
    </location>
</feature>
<feature type="compositionally biased region" description="Polar residues" evidence="5">
    <location>
        <begin position="1051"/>
        <end position="1075"/>
    </location>
</feature>
<feature type="compositionally biased region" description="Polar residues" evidence="5">
    <location>
        <begin position="973"/>
        <end position="985"/>
    </location>
</feature>
<dbReference type="Proteomes" id="UP000693970">
    <property type="component" value="Unassembled WGS sequence"/>
</dbReference>
<proteinExistence type="predicted"/>
<protein>
    <recommendedName>
        <fullName evidence="6">RanBP2-type domain-containing protein</fullName>
    </recommendedName>
</protein>
<evidence type="ECO:0000259" key="6">
    <source>
        <dbReference type="PROSITE" id="PS50199"/>
    </source>
</evidence>
<dbReference type="GO" id="GO:0008270">
    <property type="term" value="F:zinc ion binding"/>
    <property type="evidence" value="ECO:0007669"/>
    <property type="project" value="UniProtKB-KW"/>
</dbReference>
<organism evidence="7 8">
    <name type="scientific">Nitzschia inconspicua</name>
    <dbReference type="NCBI Taxonomy" id="303405"/>
    <lineage>
        <taxon>Eukaryota</taxon>
        <taxon>Sar</taxon>
        <taxon>Stramenopiles</taxon>
        <taxon>Ochrophyta</taxon>
        <taxon>Bacillariophyta</taxon>
        <taxon>Bacillariophyceae</taxon>
        <taxon>Bacillariophycidae</taxon>
        <taxon>Bacillariales</taxon>
        <taxon>Bacillariaceae</taxon>
        <taxon>Nitzschia</taxon>
    </lineage>
</organism>
<feature type="compositionally biased region" description="Low complexity" evidence="5">
    <location>
        <begin position="861"/>
        <end position="870"/>
    </location>
</feature>
<keyword evidence="2 4" id="KW-0863">Zinc-finger</keyword>
<dbReference type="SMART" id="SM00547">
    <property type="entry name" value="ZnF_RBZ"/>
    <property type="match status" value="2"/>
</dbReference>
<feature type="region of interest" description="Disordered" evidence="5">
    <location>
        <begin position="277"/>
        <end position="329"/>
    </location>
</feature>
<evidence type="ECO:0000313" key="7">
    <source>
        <dbReference type="EMBL" id="KAG7359576.1"/>
    </source>
</evidence>
<feature type="region of interest" description="Disordered" evidence="5">
    <location>
        <begin position="854"/>
        <end position="1103"/>
    </location>
</feature>
<feature type="compositionally biased region" description="Polar residues" evidence="5">
    <location>
        <begin position="892"/>
        <end position="921"/>
    </location>
</feature>
<keyword evidence="8" id="KW-1185">Reference proteome</keyword>
<gene>
    <name evidence="7" type="ORF">IV203_034674</name>
</gene>
<evidence type="ECO:0000256" key="2">
    <source>
        <dbReference type="ARBA" id="ARBA00022771"/>
    </source>
</evidence>
<evidence type="ECO:0000256" key="3">
    <source>
        <dbReference type="ARBA" id="ARBA00022833"/>
    </source>
</evidence>
<dbReference type="PROSITE" id="PS50199">
    <property type="entry name" value="ZF_RANBP2_2"/>
    <property type="match status" value="1"/>
</dbReference>
<feature type="compositionally biased region" description="Low complexity" evidence="5">
    <location>
        <begin position="746"/>
        <end position="758"/>
    </location>
</feature>
<dbReference type="InterPro" id="IPR001876">
    <property type="entry name" value="Znf_RanBP2"/>
</dbReference>
<feature type="region of interest" description="Disordered" evidence="5">
    <location>
        <begin position="1263"/>
        <end position="1328"/>
    </location>
</feature>
<feature type="region of interest" description="Disordered" evidence="5">
    <location>
        <begin position="1190"/>
        <end position="1209"/>
    </location>
</feature>
<feature type="compositionally biased region" description="Low complexity" evidence="5">
    <location>
        <begin position="1267"/>
        <end position="1278"/>
    </location>
</feature>
<dbReference type="PROSITE" id="PS01358">
    <property type="entry name" value="ZF_RANBP2_1"/>
    <property type="match status" value="1"/>
</dbReference>
<reference evidence="7" key="2">
    <citation type="submission" date="2021-04" db="EMBL/GenBank/DDBJ databases">
        <authorList>
            <person name="Podell S."/>
        </authorList>
    </citation>
    <scope>NUCLEOTIDE SEQUENCE</scope>
    <source>
        <strain evidence="7">Hildebrandi</strain>
    </source>
</reference>
<accession>A0A9K3PU77</accession>
<comment type="caution">
    <text evidence="7">The sequence shown here is derived from an EMBL/GenBank/DDBJ whole genome shotgun (WGS) entry which is preliminary data.</text>
</comment>
<reference evidence="7" key="1">
    <citation type="journal article" date="2021" name="Sci. Rep.">
        <title>Diploid genomic architecture of Nitzschia inconspicua, an elite biomass production diatom.</title>
        <authorList>
            <person name="Oliver A."/>
            <person name="Podell S."/>
            <person name="Pinowska A."/>
            <person name="Traller J.C."/>
            <person name="Smith S.R."/>
            <person name="McClure R."/>
            <person name="Beliaev A."/>
            <person name="Bohutskyi P."/>
            <person name="Hill E.A."/>
            <person name="Rabines A."/>
            <person name="Zheng H."/>
            <person name="Allen L.Z."/>
            <person name="Kuo A."/>
            <person name="Grigoriev I.V."/>
            <person name="Allen A.E."/>
            <person name="Hazlebeck D."/>
            <person name="Allen E.E."/>
        </authorList>
    </citation>
    <scope>NUCLEOTIDE SEQUENCE</scope>
    <source>
        <strain evidence="7">Hildebrandi</strain>
    </source>
</reference>
<name>A0A9K3PU77_9STRA</name>
<evidence type="ECO:0000313" key="8">
    <source>
        <dbReference type="Proteomes" id="UP000693970"/>
    </source>
</evidence>
<sequence length="1328" mass="135943">MSTPPKQNGEGKTPVKSTPGFFAGLFAPFSSKKSHSVDHSTKSTSSDLPFQSPTSDTPTIDGISSGTNQEISNLNGAGRNTVSFAVGTTTTAEVGIATTTSTTTIVRDYISGTPFLPSRSGTSMGASSTPVDYTSPQEPATLTTAFNAAATSSGNITNTRSPWMSPDLGDGFSMGFAPPRNPASTRGRNNRKTPSSGLTLTPLPMRRKRSKFTPSLALSVNRRKRTGDMSNLSQLLSESADLFAVSKKRKQEEDSFREIVARRGTERRTFSRLATGFFKGDDDNQEEKDRDDSLVERSSKRQKKSVRFGTDGRGDHDEENNGGDNAALIIFGSTPQNHGLSKRKATPYKTTVFNDDDMDRTTTPPFPGRRKVKVKTSFTEPLKREFPVMPDLNLILAENQPFSIEQELEYLDGEGRVETGYFPPVSLIYPENIPDPIAGNYAGVTMQFFDEAPLPPKKQRQTNYEVDVENDSKRNRIVTPEWKCLTCGTMNPDDESKCKSCQKYKAADPSLIKAGWGDLFTESMAKRKCEFCSVLMEKGSKQCLACEAWICPECDTQNMTGTCTKCETPKSALFKNSSNSTSSGKPIDSALSAAGSIGESGFTFPAALTNSTTTSAVSAGFTFGQPTNGSGTTETAAPAPSNGGGFVFPGPTAFAKSTTTSAPAPSTGFVFPTSGDSAPAPSTGFQFSTSAAKAPAPATNTGFQFSTPTTEAPAFSFSAAPSSSSTSVASFGNTSAPVSAAASTTPAAATQSTTSTPSQIPFGKSSASSSSDTGKPKFMMPSLNMPSTASSFSQTTETSTGQKSDEKKENPAPSASSISNQQPFPSLVNNTSSTSGFSFGGSFANSSASVPAISVQPPTSAPSFGSISGSSDKEESQPKRRRARDEIEAKTDQSFAFGSNASGDTRASTEPSTFGHSSAGETSFGAPDQSIGNKNTSVFDNSNKLSGSTSGAQLNDSSSTTRESGNPAPPLFGSSTNSANSSVLFSQAPAPPSNASLFGGLPSSDQVPSFSSGNVSFSSTPAPVQAAPPSSGEMSAASALPSGGGLFGATPASSTFGSSSGPKQSEDPSSGTLFGSSKEGPVSNPSGTSFGSTTASSQVPSSSTNMFGSATGFGPSASSVGAFGSAPAASGPSFGSGAPSAGSAPLFGSSFGSTTAPAPSHAFGSNTFGSESAAAPVVFGSTAATAPASGGFGSAQAPPPAPFGQPSFASQAAAPFGSAAAPPSAPSFNGFGSNPTFGGTMNPVPFGTNQQANVPNFGGPMGGGFGQQQPSAQPQQPMGGFGGGFNGAPLAGDGGAFSIGSGGTNTGSRTGPRRRIVKARRPKGPRPA</sequence>
<dbReference type="EMBL" id="JAGRRH010000013">
    <property type="protein sequence ID" value="KAG7359576.1"/>
    <property type="molecule type" value="Genomic_DNA"/>
</dbReference>
<feature type="region of interest" description="Disordered" evidence="5">
    <location>
        <begin position="31"/>
        <end position="74"/>
    </location>
</feature>
<feature type="region of interest" description="Disordered" evidence="5">
    <location>
        <begin position="179"/>
        <end position="203"/>
    </location>
</feature>
<feature type="compositionally biased region" description="Low complexity" evidence="5">
    <location>
        <begin position="688"/>
        <end position="699"/>
    </location>
</feature>
<feature type="compositionally biased region" description="Basic and acidic residues" evidence="5">
    <location>
        <begin position="279"/>
        <end position="299"/>
    </location>
</feature>
<feature type="region of interest" description="Disordered" evidence="5">
    <location>
        <begin position="746"/>
        <end position="831"/>
    </location>
</feature>
<feature type="compositionally biased region" description="Polar residues" evidence="5">
    <location>
        <begin position="182"/>
        <end position="199"/>
    </location>
</feature>
<feature type="compositionally biased region" description="Gly residues" evidence="5">
    <location>
        <begin position="1279"/>
        <end position="1305"/>
    </location>
</feature>